<dbReference type="VEuPathDB" id="FungiDB:PGTG_20544"/>
<dbReference type="RefSeq" id="XP_003339004.1">
    <property type="nucleotide sequence ID" value="XM_003338956.1"/>
</dbReference>
<dbReference type="EMBL" id="DS990094">
    <property type="protein sequence ID" value="EFP94588.1"/>
    <property type="molecule type" value="Genomic_DNA"/>
</dbReference>
<evidence type="ECO:0000313" key="2">
    <source>
        <dbReference type="EMBL" id="EFP94588.1"/>
    </source>
</evidence>
<dbReference type="HOGENOM" id="CLU_1611592_0_0_1"/>
<feature type="region of interest" description="Disordered" evidence="1">
    <location>
        <begin position="121"/>
        <end position="165"/>
    </location>
</feature>
<dbReference type="AlphaFoldDB" id="E3NYD9"/>
<dbReference type="Proteomes" id="UP000008783">
    <property type="component" value="Unassembled WGS sequence"/>
</dbReference>
<feature type="compositionally biased region" description="Basic and acidic residues" evidence="1">
    <location>
        <begin position="121"/>
        <end position="136"/>
    </location>
</feature>
<dbReference type="InParanoid" id="E3NYD9"/>
<evidence type="ECO:0000256" key="1">
    <source>
        <dbReference type="SAM" id="MobiDB-lite"/>
    </source>
</evidence>
<dbReference type="GeneID" id="10528048"/>
<sequence length="165" mass="19508">MSRIEKLHKELIEQMEENNKYTQSNTEKLEQLEKDSNKQKENFNKLDRKIQDQVEAQFKTFESYADSINLSMNKLISQLDNKKEYENRLINLTNSDNKLLQSLKQEVGKLTIRKEEEDKHITMDNKEDMVKKDKGIPPHMMTSNQDNNNHREYGNKTAKKRCSAA</sequence>
<protein>
    <submittedName>
        <fullName evidence="2">Uncharacterized protein</fullName>
    </submittedName>
</protein>
<organism evidence="2 3">
    <name type="scientific">Puccinia graminis f. sp. tritici (strain CRL 75-36-700-3 / race SCCL)</name>
    <name type="common">Black stem rust fungus</name>
    <dbReference type="NCBI Taxonomy" id="418459"/>
    <lineage>
        <taxon>Eukaryota</taxon>
        <taxon>Fungi</taxon>
        <taxon>Dikarya</taxon>
        <taxon>Basidiomycota</taxon>
        <taxon>Pucciniomycotina</taxon>
        <taxon>Pucciniomycetes</taxon>
        <taxon>Pucciniales</taxon>
        <taxon>Pucciniaceae</taxon>
        <taxon>Puccinia</taxon>
    </lineage>
</organism>
<name>E3NYD9_PUCGT</name>
<evidence type="ECO:0000313" key="3">
    <source>
        <dbReference type="Proteomes" id="UP000008783"/>
    </source>
</evidence>
<feature type="compositionally biased region" description="Basic and acidic residues" evidence="1">
    <location>
        <begin position="27"/>
        <end position="45"/>
    </location>
</feature>
<proteinExistence type="predicted"/>
<reference evidence="3" key="2">
    <citation type="journal article" date="2011" name="Proc. Natl. Acad. Sci. U.S.A.">
        <title>Obligate biotrophy features unraveled by the genomic analysis of rust fungi.</title>
        <authorList>
            <person name="Duplessis S."/>
            <person name="Cuomo C.A."/>
            <person name="Lin Y.-C."/>
            <person name="Aerts A."/>
            <person name="Tisserant E."/>
            <person name="Veneault-Fourrey C."/>
            <person name="Joly D.L."/>
            <person name="Hacquard S."/>
            <person name="Amselem J."/>
            <person name="Cantarel B.L."/>
            <person name="Chiu R."/>
            <person name="Coutinho P.M."/>
            <person name="Feau N."/>
            <person name="Field M."/>
            <person name="Frey P."/>
            <person name="Gelhaye E."/>
            <person name="Goldberg J."/>
            <person name="Grabherr M.G."/>
            <person name="Kodira C.D."/>
            <person name="Kohler A."/>
            <person name="Kuees U."/>
            <person name="Lindquist E.A."/>
            <person name="Lucas S.M."/>
            <person name="Mago R."/>
            <person name="Mauceli E."/>
            <person name="Morin E."/>
            <person name="Murat C."/>
            <person name="Pangilinan J.L."/>
            <person name="Park R."/>
            <person name="Pearson M."/>
            <person name="Quesneville H."/>
            <person name="Rouhier N."/>
            <person name="Sakthikumar S."/>
            <person name="Salamov A.A."/>
            <person name="Schmutz J."/>
            <person name="Selles B."/>
            <person name="Shapiro H."/>
            <person name="Tanguay P."/>
            <person name="Tuskan G.A."/>
            <person name="Henrissat B."/>
            <person name="Van de Peer Y."/>
            <person name="Rouze P."/>
            <person name="Ellis J.G."/>
            <person name="Dodds P.N."/>
            <person name="Schein J.E."/>
            <person name="Zhong S."/>
            <person name="Hamelin R.C."/>
            <person name="Grigoriev I.V."/>
            <person name="Szabo L.J."/>
            <person name="Martin F."/>
        </authorList>
    </citation>
    <scope>NUCLEOTIDE SEQUENCE [LARGE SCALE GENOMIC DNA]</scope>
    <source>
        <strain evidence="3">CRL 75-36-700-3 / race SCCL</strain>
    </source>
</reference>
<dbReference type="KEGG" id="pgr:PGTG_20544"/>
<gene>
    <name evidence="2" type="ORF">PGTG_20544</name>
</gene>
<keyword evidence="3" id="KW-1185">Reference proteome</keyword>
<accession>E3NYD9</accession>
<feature type="region of interest" description="Disordered" evidence="1">
    <location>
        <begin position="15"/>
        <end position="45"/>
    </location>
</feature>
<reference key="1">
    <citation type="submission" date="2007-01" db="EMBL/GenBank/DDBJ databases">
        <title>The Genome Sequence of Puccinia graminis f. sp. tritici Strain CRL 75-36-700-3.</title>
        <authorList>
            <consortium name="The Broad Institute Genome Sequencing Platform"/>
            <person name="Birren B."/>
            <person name="Lander E."/>
            <person name="Galagan J."/>
            <person name="Nusbaum C."/>
            <person name="Devon K."/>
            <person name="Cuomo C."/>
            <person name="Jaffe D."/>
            <person name="Butler J."/>
            <person name="Alvarez P."/>
            <person name="Gnerre S."/>
            <person name="Grabherr M."/>
            <person name="Mauceli E."/>
            <person name="Brockman W."/>
            <person name="Young S."/>
            <person name="LaButti K."/>
            <person name="Sykes S."/>
            <person name="DeCaprio D."/>
            <person name="Crawford M."/>
            <person name="Koehrsen M."/>
            <person name="Engels R."/>
            <person name="Montgomery P."/>
            <person name="Pearson M."/>
            <person name="Howarth C."/>
            <person name="Larson L."/>
            <person name="White J."/>
            <person name="Zeng Q."/>
            <person name="Kodira C."/>
            <person name="Yandava C."/>
            <person name="Alvarado L."/>
            <person name="O'Leary S."/>
            <person name="Szabo L."/>
            <person name="Dean R."/>
            <person name="Schein J."/>
        </authorList>
    </citation>
    <scope>NUCLEOTIDE SEQUENCE</scope>
    <source>
        <strain>CRL 75-36-700-3</strain>
    </source>
</reference>